<proteinExistence type="predicted"/>
<dbReference type="RefSeq" id="WP_119315066.1">
    <property type="nucleotide sequence ID" value="NZ_QXDL01000073.1"/>
</dbReference>
<accession>A0A399EKC9</accession>
<protein>
    <submittedName>
        <fullName evidence="2">Uncharacterized protein</fullName>
    </submittedName>
</protein>
<sequence length="127" mass="13197">MLTTFAAILFAVLALGVVAFQVALAAGAPWGEFTLGGRYRGALPHPVRPIPVVSAILLAAFAAVVLARAGIAFSGIMAASSYLVWVVVAYCTAGALANYITPSRRERAIWFPVVMVMLASSAIVAMS</sequence>
<evidence type="ECO:0000313" key="3">
    <source>
        <dbReference type="Proteomes" id="UP000265715"/>
    </source>
</evidence>
<keyword evidence="3" id="KW-1185">Reference proteome</keyword>
<dbReference type="Proteomes" id="UP000265715">
    <property type="component" value="Unassembled WGS sequence"/>
</dbReference>
<feature type="transmembrane region" description="Helical" evidence="1">
    <location>
        <begin position="82"/>
        <end position="101"/>
    </location>
</feature>
<evidence type="ECO:0000313" key="2">
    <source>
        <dbReference type="EMBL" id="RIH84475.1"/>
    </source>
</evidence>
<evidence type="ECO:0000256" key="1">
    <source>
        <dbReference type="SAM" id="Phobius"/>
    </source>
</evidence>
<name>A0A399EKC9_9DEIN</name>
<gene>
    <name evidence="2" type="ORF">Mterra_01970</name>
</gene>
<feature type="transmembrane region" description="Helical" evidence="1">
    <location>
        <begin position="49"/>
        <end position="70"/>
    </location>
</feature>
<feature type="transmembrane region" description="Helical" evidence="1">
    <location>
        <begin position="107"/>
        <end position="126"/>
    </location>
</feature>
<organism evidence="2 3">
    <name type="scientific">Calidithermus terrae</name>
    <dbReference type="NCBI Taxonomy" id="1408545"/>
    <lineage>
        <taxon>Bacteria</taxon>
        <taxon>Thermotogati</taxon>
        <taxon>Deinococcota</taxon>
        <taxon>Deinococci</taxon>
        <taxon>Thermales</taxon>
        <taxon>Thermaceae</taxon>
        <taxon>Calidithermus</taxon>
    </lineage>
</organism>
<dbReference type="AlphaFoldDB" id="A0A399EKC9"/>
<comment type="caution">
    <text evidence="2">The sequence shown here is derived from an EMBL/GenBank/DDBJ whole genome shotgun (WGS) entry which is preliminary data.</text>
</comment>
<reference evidence="2 3" key="1">
    <citation type="submission" date="2018-08" db="EMBL/GenBank/DDBJ databases">
        <title>Meiothermus terrae DSM 26712 genome sequencing project.</title>
        <authorList>
            <person name="Da Costa M.S."/>
            <person name="Albuquerque L."/>
            <person name="Raposo P."/>
            <person name="Froufe H.J.C."/>
            <person name="Barroso C.S."/>
            <person name="Egas C."/>
        </authorList>
    </citation>
    <scope>NUCLEOTIDE SEQUENCE [LARGE SCALE GENOMIC DNA]</scope>
    <source>
        <strain evidence="2 3">DSM 26712</strain>
    </source>
</reference>
<keyword evidence="1" id="KW-0472">Membrane</keyword>
<dbReference type="EMBL" id="QXDL01000073">
    <property type="protein sequence ID" value="RIH84475.1"/>
    <property type="molecule type" value="Genomic_DNA"/>
</dbReference>
<keyword evidence="1" id="KW-0812">Transmembrane</keyword>
<dbReference type="OrthoDB" id="9803232at2"/>
<keyword evidence="1" id="KW-1133">Transmembrane helix</keyword>